<dbReference type="InterPro" id="IPR044023">
    <property type="entry name" value="Ig_7"/>
</dbReference>
<feature type="chain" id="PRO_5021933695" evidence="1">
    <location>
        <begin position="21"/>
        <end position="652"/>
    </location>
</feature>
<dbReference type="InterPro" id="IPR036116">
    <property type="entry name" value="FN3_sf"/>
</dbReference>
<dbReference type="Proteomes" id="UP000316778">
    <property type="component" value="Unassembled WGS sequence"/>
</dbReference>
<dbReference type="InterPro" id="IPR013783">
    <property type="entry name" value="Ig-like_fold"/>
</dbReference>
<dbReference type="Pfam" id="PF13585">
    <property type="entry name" value="CHU_C"/>
    <property type="match status" value="1"/>
</dbReference>
<comment type="caution">
    <text evidence="3">The sequence shown here is derived from an EMBL/GenBank/DDBJ whole genome shotgun (WGS) entry which is preliminary data.</text>
</comment>
<dbReference type="RefSeq" id="WP_145718637.1">
    <property type="nucleotide sequence ID" value="NZ_BAAAFY010000006.1"/>
</dbReference>
<protein>
    <submittedName>
        <fullName evidence="3">Gliding motility-associated-like protein</fullName>
    </submittedName>
</protein>
<dbReference type="NCBIfam" id="TIGR04131">
    <property type="entry name" value="Bac_Flav_CTERM"/>
    <property type="match status" value="1"/>
</dbReference>
<feature type="signal peptide" evidence="1">
    <location>
        <begin position="1"/>
        <end position="20"/>
    </location>
</feature>
<dbReference type="AlphaFoldDB" id="A0A562SMQ1"/>
<dbReference type="InterPro" id="IPR007110">
    <property type="entry name" value="Ig-like_dom"/>
</dbReference>
<keyword evidence="1" id="KW-0732">Signal</keyword>
<dbReference type="Gene3D" id="2.60.40.10">
    <property type="entry name" value="Immunoglobulins"/>
    <property type="match status" value="2"/>
</dbReference>
<evidence type="ECO:0000256" key="1">
    <source>
        <dbReference type="SAM" id="SignalP"/>
    </source>
</evidence>
<name>A0A562SMQ1_CHIJA</name>
<dbReference type="InterPro" id="IPR025667">
    <property type="entry name" value="SprB_repeat"/>
</dbReference>
<evidence type="ECO:0000313" key="4">
    <source>
        <dbReference type="Proteomes" id="UP000316778"/>
    </source>
</evidence>
<evidence type="ECO:0000259" key="2">
    <source>
        <dbReference type="PROSITE" id="PS50835"/>
    </source>
</evidence>
<dbReference type="PROSITE" id="PS50835">
    <property type="entry name" value="IG_LIKE"/>
    <property type="match status" value="1"/>
</dbReference>
<keyword evidence="4" id="KW-1185">Reference proteome</keyword>
<feature type="domain" description="Ig-like" evidence="2">
    <location>
        <begin position="313"/>
        <end position="391"/>
    </location>
</feature>
<dbReference type="Pfam" id="PF19081">
    <property type="entry name" value="Ig_7"/>
    <property type="match status" value="1"/>
</dbReference>
<dbReference type="EMBL" id="VLLG01000006">
    <property type="protein sequence ID" value="TWI82498.1"/>
    <property type="molecule type" value="Genomic_DNA"/>
</dbReference>
<dbReference type="InterPro" id="IPR026341">
    <property type="entry name" value="T9SS_type_B"/>
</dbReference>
<gene>
    <name evidence="3" type="ORF">LX66_5071</name>
</gene>
<dbReference type="SUPFAM" id="SSF49265">
    <property type="entry name" value="Fibronectin type III"/>
    <property type="match status" value="1"/>
</dbReference>
<reference evidence="3 4" key="1">
    <citation type="journal article" date="2013" name="Stand. Genomic Sci.">
        <title>Genomic Encyclopedia of Type Strains, Phase I: The one thousand microbial genomes (KMG-I) project.</title>
        <authorList>
            <person name="Kyrpides N.C."/>
            <person name="Woyke T."/>
            <person name="Eisen J.A."/>
            <person name="Garrity G."/>
            <person name="Lilburn T.G."/>
            <person name="Beck B.J."/>
            <person name="Whitman W.B."/>
            <person name="Hugenholtz P."/>
            <person name="Klenk H.P."/>
        </authorList>
    </citation>
    <scope>NUCLEOTIDE SEQUENCE [LARGE SCALE GENOMIC DNA]</scope>
    <source>
        <strain evidence="3 4">DSM 13484</strain>
    </source>
</reference>
<accession>A0A562SMQ1</accession>
<organism evidence="3 4">
    <name type="scientific">Chitinophaga japonensis</name>
    <name type="common">Flexibacter japonensis</name>
    <dbReference type="NCBI Taxonomy" id="104662"/>
    <lineage>
        <taxon>Bacteria</taxon>
        <taxon>Pseudomonadati</taxon>
        <taxon>Bacteroidota</taxon>
        <taxon>Chitinophagia</taxon>
        <taxon>Chitinophagales</taxon>
        <taxon>Chitinophagaceae</taxon>
        <taxon>Chitinophaga</taxon>
    </lineage>
</organism>
<sequence length="652" mass="67336">MKHVFTIVLILILFSVRSFAQTYMPVGISGFNNDVVAESGASATAVTTTDLDLSFYLLYSASFAAANGISGGMADNGTITSGTRTYQLAPYDSSNALYLSASAVVANTDSTGTLALDTPAAFNKISLLLFSTEGDSRLAITLHFTDGTTATGASVNIQDWFDGANAVYSSFGRIARQAAPPYTVDGLSGGNPRFYSLDIPMACSNQPKLLDSITIRYISGTSTLTSSRAVILALSGVPYTPVDLSADITPATCNRADGSIALSATGGMPPLSFTWATAPVQLGDTARNLPAGDYMCTILDANGCATTYTGTVPGKTAATLAAQASPDAICAGDSVKLTADASGPVSNVSWQPGGGSGEELRVAPAATTAYTVRATDSLGCELSTTVQVTVTDIPPSPVVDGATACPDSTVTLLVQNAGAAYTYHWYTGAQGSAPVGVGVTYTVPADRTDAIYFAEAINGMCTSPRTVVTIDWLERVAAPVVTATEITPGSVTFVWQPVPGATGYQVSVNGGAYTAPSSGPAGTRHQVTGLPLSEGVTISVMALGAVACQHSEPATAMARLLSQDIFIPNAFTPNNDGLNDIFRAEGNIITGQQLRIFNQWGEQIFSTSEAGAGWDGTHNGKAQPAGVYVYAIRLKLADGKEVLRKGAVNLIR</sequence>
<evidence type="ECO:0000313" key="3">
    <source>
        <dbReference type="EMBL" id="TWI82498.1"/>
    </source>
</evidence>
<proteinExistence type="predicted"/>
<dbReference type="Pfam" id="PF13573">
    <property type="entry name" value="SprB"/>
    <property type="match status" value="1"/>
</dbReference>
<dbReference type="OrthoDB" id="5726170at2"/>